<evidence type="ECO:0000313" key="1">
    <source>
        <dbReference type="EMBL" id="OVZ79876.1"/>
    </source>
</evidence>
<sequence length="249" mass="29324">MQRMSKAYLDVYGDDTVTPSQFRALERQRNSECKPAPFAICIGCQSKLSTYGVDSPNVTECFRHPDNAPTTCFLRSSSRRYGLLKDSIWDDLHGRKLRTEFMQSVHLLRAYEICHKVKGGDKGCLSIQDFIPLLEVSDAKGLWNYKRLEIWSFSLLLLLNMNYQFKKSGKKYYFHLTREVTRRNCPDNEWWNGLILQPCWLENNEKIDEKSQSVIPFTQDEYTRRIQNPWVKENTFKSLFSHFDLPVIR</sequence>
<evidence type="ECO:0000313" key="2">
    <source>
        <dbReference type="Proteomes" id="UP000195840"/>
    </source>
</evidence>
<organism evidence="1 2">
    <name type="scientific">Yersinia kristensenii</name>
    <dbReference type="NCBI Taxonomy" id="28152"/>
    <lineage>
        <taxon>Bacteria</taxon>
        <taxon>Pseudomonadati</taxon>
        <taxon>Pseudomonadota</taxon>
        <taxon>Gammaproteobacteria</taxon>
        <taxon>Enterobacterales</taxon>
        <taxon>Yersiniaceae</taxon>
        <taxon>Yersinia</taxon>
    </lineage>
</organism>
<protein>
    <submittedName>
        <fullName evidence="1">Uncharacterized protein</fullName>
    </submittedName>
</protein>
<accession>A0AB73NIL9</accession>
<keyword evidence="2" id="KW-1185">Reference proteome</keyword>
<dbReference type="Proteomes" id="UP000195840">
    <property type="component" value="Unassembled WGS sequence"/>
</dbReference>
<proteinExistence type="predicted"/>
<dbReference type="RefSeq" id="WP_087795418.1">
    <property type="nucleotide sequence ID" value="NZ_CAWNET010000007.1"/>
</dbReference>
<gene>
    <name evidence="1" type="ORF">CBW52_13455</name>
</gene>
<name>A0AB73NIL9_YERKR</name>
<dbReference type="AlphaFoldDB" id="A0AB73NIL9"/>
<comment type="caution">
    <text evidence="1">The sequence shown here is derived from an EMBL/GenBank/DDBJ whole genome shotgun (WGS) entry which is preliminary data.</text>
</comment>
<reference evidence="1 2" key="1">
    <citation type="submission" date="2017-05" db="EMBL/GenBank/DDBJ databases">
        <title>Whole genome sequencing of Yersinia kristensenii.</title>
        <authorList>
            <person name="Campioni F."/>
        </authorList>
    </citation>
    <scope>NUCLEOTIDE SEQUENCE [LARGE SCALE GENOMIC DNA]</scope>
    <source>
        <strain evidence="1 2">CFSAN060538</strain>
    </source>
</reference>
<dbReference type="EMBL" id="NHOG01000015">
    <property type="protein sequence ID" value="OVZ79876.1"/>
    <property type="molecule type" value="Genomic_DNA"/>
</dbReference>